<dbReference type="InterPro" id="IPR037069">
    <property type="entry name" value="AcylCoA_DH/ox_N_sf"/>
</dbReference>
<dbReference type="InterPro" id="IPR009075">
    <property type="entry name" value="AcylCo_DH/oxidase_C"/>
</dbReference>
<protein>
    <recommendedName>
        <fullName evidence="10">Isobutyryl-CoA dehydrogenase, mitochondrial</fullName>
    </recommendedName>
</protein>
<evidence type="ECO:0000256" key="7">
    <source>
        <dbReference type="ARBA" id="ARBA00023002"/>
    </source>
</evidence>
<keyword evidence="16" id="KW-1185">Reference proteome</keyword>
<dbReference type="GO" id="GO:0005739">
    <property type="term" value="C:mitochondrion"/>
    <property type="evidence" value="ECO:0007669"/>
    <property type="project" value="TreeGrafter"/>
</dbReference>
<dbReference type="InterPro" id="IPR013786">
    <property type="entry name" value="AcylCoA_DH/ox_N"/>
</dbReference>
<dbReference type="OMA" id="NMATWML"/>
<reference evidence="16" key="1">
    <citation type="journal article" date="2006" name="PLoS Biol.">
        <title>Macronuclear genome sequence of the ciliate Tetrahymena thermophila, a model eukaryote.</title>
        <authorList>
            <person name="Eisen J.A."/>
            <person name="Coyne R.S."/>
            <person name="Wu M."/>
            <person name="Wu D."/>
            <person name="Thiagarajan M."/>
            <person name="Wortman J.R."/>
            <person name="Badger J.H."/>
            <person name="Ren Q."/>
            <person name="Amedeo P."/>
            <person name="Jones K.M."/>
            <person name="Tallon L.J."/>
            <person name="Delcher A.L."/>
            <person name="Salzberg S.L."/>
            <person name="Silva J.C."/>
            <person name="Haas B.J."/>
            <person name="Majoros W.H."/>
            <person name="Farzad M."/>
            <person name="Carlton J.M."/>
            <person name="Smith R.K. Jr."/>
            <person name="Garg J."/>
            <person name="Pearlman R.E."/>
            <person name="Karrer K.M."/>
            <person name="Sun L."/>
            <person name="Manning G."/>
            <person name="Elde N.C."/>
            <person name="Turkewitz A.P."/>
            <person name="Asai D.J."/>
            <person name="Wilkes D.E."/>
            <person name="Wang Y."/>
            <person name="Cai H."/>
            <person name="Collins K."/>
            <person name="Stewart B.A."/>
            <person name="Lee S.R."/>
            <person name="Wilamowska K."/>
            <person name="Weinberg Z."/>
            <person name="Ruzzo W.L."/>
            <person name="Wloga D."/>
            <person name="Gaertig J."/>
            <person name="Frankel J."/>
            <person name="Tsao C.-C."/>
            <person name="Gorovsky M.A."/>
            <person name="Keeling P.J."/>
            <person name="Waller R.F."/>
            <person name="Patron N.J."/>
            <person name="Cherry J.M."/>
            <person name="Stover N.A."/>
            <person name="Krieger C.J."/>
            <person name="del Toro C."/>
            <person name="Ryder H.F."/>
            <person name="Williamson S.C."/>
            <person name="Barbeau R.A."/>
            <person name="Hamilton E.P."/>
            <person name="Orias E."/>
        </authorList>
    </citation>
    <scope>NUCLEOTIDE SEQUENCE [LARGE SCALE GENOMIC DNA]</scope>
    <source>
        <strain evidence="16">SB210</strain>
    </source>
</reference>
<dbReference type="InterPro" id="IPR006089">
    <property type="entry name" value="Acyl-CoA_DH_CS"/>
</dbReference>
<comment type="catalytic activity">
    <reaction evidence="8">
        <text>(2S)-2-methylbutanoyl-CoA + oxidized [electron-transfer flavoprotein] + H(+) = (2E)-2-methylbut-2-enoyl-CoA + reduced [electron-transfer flavoprotein]</text>
        <dbReference type="Rhea" id="RHEA:48256"/>
        <dbReference type="Rhea" id="RHEA-COMP:10685"/>
        <dbReference type="Rhea" id="RHEA-COMP:10686"/>
        <dbReference type="ChEBI" id="CHEBI:15378"/>
        <dbReference type="ChEBI" id="CHEBI:57337"/>
        <dbReference type="ChEBI" id="CHEBI:57692"/>
        <dbReference type="ChEBI" id="CHEBI:58307"/>
        <dbReference type="ChEBI" id="CHEBI:88166"/>
    </reaction>
    <physiologicalReaction direction="left-to-right" evidence="8">
        <dbReference type="Rhea" id="RHEA:48257"/>
    </physiologicalReaction>
</comment>
<comment type="catalytic activity">
    <reaction evidence="9">
        <text>propanoyl-CoA + oxidized [electron-transfer flavoprotein] + H(+) = acryloyl-CoA + reduced [electron-transfer flavoprotein]</text>
        <dbReference type="Rhea" id="RHEA:31287"/>
        <dbReference type="Rhea" id="RHEA-COMP:10685"/>
        <dbReference type="Rhea" id="RHEA-COMP:10686"/>
        <dbReference type="ChEBI" id="CHEBI:15378"/>
        <dbReference type="ChEBI" id="CHEBI:57367"/>
        <dbReference type="ChEBI" id="CHEBI:57392"/>
        <dbReference type="ChEBI" id="CHEBI:57692"/>
        <dbReference type="ChEBI" id="CHEBI:58307"/>
    </reaction>
    <physiologicalReaction direction="left-to-right" evidence="9">
        <dbReference type="Rhea" id="RHEA:31288"/>
    </physiologicalReaction>
</comment>
<dbReference type="InterPro" id="IPR006091">
    <property type="entry name" value="Acyl-CoA_Oxase/DH_mid-dom"/>
</dbReference>
<dbReference type="InterPro" id="IPR036250">
    <property type="entry name" value="AcylCo_DH-like_C"/>
</dbReference>
<feature type="domain" description="Acyl-CoA dehydrogenase/oxidase N-terminal" evidence="14">
    <location>
        <begin position="35"/>
        <end position="144"/>
    </location>
</feature>
<dbReference type="GO" id="GO:0003995">
    <property type="term" value="F:acyl-CoA dehydrogenase activity"/>
    <property type="evidence" value="ECO:0007669"/>
    <property type="project" value="InterPro"/>
</dbReference>
<dbReference type="Pfam" id="PF02770">
    <property type="entry name" value="Acyl-CoA_dh_M"/>
    <property type="match status" value="1"/>
</dbReference>
<dbReference type="GeneID" id="7840018"/>
<dbReference type="HOGENOM" id="CLU_018204_0_2_1"/>
<dbReference type="GO" id="GO:0009083">
    <property type="term" value="P:branched-chain amino acid catabolic process"/>
    <property type="evidence" value="ECO:0007669"/>
    <property type="project" value="UniProtKB-KW"/>
</dbReference>
<dbReference type="SUPFAM" id="SSF47203">
    <property type="entry name" value="Acyl-CoA dehydrogenase C-terminal domain-like"/>
    <property type="match status" value="1"/>
</dbReference>
<dbReference type="InterPro" id="IPR009100">
    <property type="entry name" value="AcylCoA_DH/oxidase_NM_dom_sf"/>
</dbReference>
<proteinExistence type="inferred from homology"/>
<evidence type="ECO:0000256" key="6">
    <source>
        <dbReference type="ARBA" id="ARBA00022827"/>
    </source>
</evidence>
<gene>
    <name evidence="15" type="ORF">TTHERM_00151470</name>
</gene>
<dbReference type="FunFam" id="1.20.140.10:FF:000001">
    <property type="entry name" value="Acyl-CoA dehydrogenase"/>
    <property type="match status" value="1"/>
</dbReference>
<dbReference type="Proteomes" id="UP000009168">
    <property type="component" value="Unassembled WGS sequence"/>
</dbReference>
<dbReference type="Gene3D" id="1.20.140.10">
    <property type="entry name" value="Butyryl-CoA Dehydrogenase, subunit A, domain 3"/>
    <property type="match status" value="1"/>
</dbReference>
<dbReference type="PANTHER" id="PTHR43831:SF1">
    <property type="entry name" value="ISOBUTYRYL-COA DEHYDROGENASE, MITOCHONDRIAL"/>
    <property type="match status" value="1"/>
</dbReference>
<dbReference type="SUPFAM" id="SSF56645">
    <property type="entry name" value="Acyl-CoA dehydrogenase NM domain-like"/>
    <property type="match status" value="1"/>
</dbReference>
<name>I7MGG8_TETTS</name>
<dbReference type="OrthoDB" id="9988775at2759"/>
<keyword evidence="5 11" id="KW-0285">Flavoprotein</keyword>
<evidence type="ECO:0000256" key="11">
    <source>
        <dbReference type="RuleBase" id="RU362125"/>
    </source>
</evidence>
<evidence type="ECO:0000256" key="2">
    <source>
        <dbReference type="ARBA" id="ARBA00005109"/>
    </source>
</evidence>
<keyword evidence="7 11" id="KW-0560">Oxidoreductase</keyword>
<dbReference type="PROSITE" id="PS00073">
    <property type="entry name" value="ACYL_COA_DH_2"/>
    <property type="match status" value="1"/>
</dbReference>
<dbReference type="InterPro" id="IPR046373">
    <property type="entry name" value="Acyl-CoA_Oxase/DH_mid-dom_sf"/>
</dbReference>
<keyword evidence="6 11" id="KW-0274">FAD</keyword>
<dbReference type="PANTHER" id="PTHR43831">
    <property type="entry name" value="ISOBUTYRYL-COA DEHYDROGENASE"/>
    <property type="match status" value="1"/>
</dbReference>
<dbReference type="InterPro" id="IPR052547">
    <property type="entry name" value="Mito_Isobutyryl-CoADH"/>
</dbReference>
<comment type="cofactor">
    <cofactor evidence="1 11">
        <name>FAD</name>
        <dbReference type="ChEBI" id="CHEBI:57692"/>
    </cofactor>
</comment>
<dbReference type="PIRSF" id="PIRSF016578">
    <property type="entry name" value="HsaA"/>
    <property type="match status" value="1"/>
</dbReference>
<dbReference type="GO" id="GO:0050660">
    <property type="term" value="F:flavin adenine dinucleotide binding"/>
    <property type="evidence" value="ECO:0007669"/>
    <property type="project" value="InterPro"/>
</dbReference>
<evidence type="ECO:0000256" key="1">
    <source>
        <dbReference type="ARBA" id="ARBA00001974"/>
    </source>
</evidence>
<dbReference type="Pfam" id="PF00441">
    <property type="entry name" value="Acyl-CoA_dh_1"/>
    <property type="match status" value="1"/>
</dbReference>
<feature type="domain" description="Acyl-CoA dehydrogenase/oxidase C-terminal" evidence="12">
    <location>
        <begin position="253"/>
        <end position="402"/>
    </location>
</feature>
<evidence type="ECO:0000313" key="15">
    <source>
        <dbReference type="EMBL" id="EAS01437.1"/>
    </source>
</evidence>
<evidence type="ECO:0000259" key="13">
    <source>
        <dbReference type="Pfam" id="PF02770"/>
    </source>
</evidence>
<evidence type="ECO:0000256" key="5">
    <source>
        <dbReference type="ARBA" id="ARBA00022630"/>
    </source>
</evidence>
<dbReference type="Gene3D" id="2.40.110.10">
    <property type="entry name" value="Butyryl-CoA Dehydrogenase, subunit A, domain 2"/>
    <property type="match status" value="1"/>
</dbReference>
<dbReference type="AlphaFoldDB" id="I7MGG8"/>
<dbReference type="eggNOG" id="KOG0140">
    <property type="taxonomic scope" value="Eukaryota"/>
</dbReference>
<comment type="similarity">
    <text evidence="3 11">Belongs to the acyl-CoA dehydrogenase family.</text>
</comment>
<evidence type="ECO:0000256" key="3">
    <source>
        <dbReference type="ARBA" id="ARBA00009347"/>
    </source>
</evidence>
<accession>I7MGG8</accession>
<dbReference type="RefSeq" id="XP_001021683.1">
    <property type="nucleotide sequence ID" value="XM_001021683.1"/>
</dbReference>
<dbReference type="Pfam" id="PF02771">
    <property type="entry name" value="Acyl-CoA_dh_N"/>
    <property type="match status" value="1"/>
</dbReference>
<keyword evidence="4" id="KW-0101">Branched-chain amino acid catabolism</keyword>
<dbReference type="EMBL" id="GG662603">
    <property type="protein sequence ID" value="EAS01437.1"/>
    <property type="molecule type" value="Genomic_DNA"/>
</dbReference>
<comment type="pathway">
    <text evidence="2">Amino-acid degradation; L-valine degradation.</text>
</comment>
<evidence type="ECO:0000259" key="12">
    <source>
        <dbReference type="Pfam" id="PF00441"/>
    </source>
</evidence>
<dbReference type="STRING" id="312017.I7MGG8"/>
<evidence type="ECO:0000256" key="4">
    <source>
        <dbReference type="ARBA" id="ARBA00022456"/>
    </source>
</evidence>
<organism evidence="15 16">
    <name type="scientific">Tetrahymena thermophila (strain SB210)</name>
    <dbReference type="NCBI Taxonomy" id="312017"/>
    <lineage>
        <taxon>Eukaryota</taxon>
        <taxon>Sar</taxon>
        <taxon>Alveolata</taxon>
        <taxon>Ciliophora</taxon>
        <taxon>Intramacronucleata</taxon>
        <taxon>Oligohymenophorea</taxon>
        <taxon>Hymenostomatida</taxon>
        <taxon>Tetrahymenina</taxon>
        <taxon>Tetrahymenidae</taxon>
        <taxon>Tetrahymena</taxon>
    </lineage>
</organism>
<dbReference type="FunFam" id="2.40.110.10:FF:000001">
    <property type="entry name" value="Acyl-CoA dehydrogenase, mitochondrial"/>
    <property type="match status" value="1"/>
</dbReference>
<dbReference type="Gene3D" id="1.10.540.10">
    <property type="entry name" value="Acyl-CoA dehydrogenase/oxidase, N-terminal domain"/>
    <property type="match status" value="1"/>
</dbReference>
<evidence type="ECO:0000313" key="16">
    <source>
        <dbReference type="Proteomes" id="UP000009168"/>
    </source>
</evidence>
<dbReference type="KEGG" id="tet:TTHERM_00151470"/>
<evidence type="ECO:0000256" key="9">
    <source>
        <dbReference type="ARBA" id="ARBA00050268"/>
    </source>
</evidence>
<evidence type="ECO:0000259" key="14">
    <source>
        <dbReference type="Pfam" id="PF02771"/>
    </source>
</evidence>
<feature type="domain" description="Acyl-CoA oxidase/dehydrogenase middle" evidence="13">
    <location>
        <begin position="151"/>
        <end position="241"/>
    </location>
</feature>
<dbReference type="InParanoid" id="I7MGG8"/>
<evidence type="ECO:0000256" key="10">
    <source>
        <dbReference type="ARBA" id="ARBA00071686"/>
    </source>
</evidence>
<sequence length="405" mass="44964">MISRRLLHCFNRSSKLLNNKNQYRFESLNDTSNLTEDQVLVQQAALNFTKEHLLPFASEWDQKSQSPIEVYKEAGKLGFACIYSSPDHGGSGMDRVSASLVFEALATACVSTSSYLSILNMNHWIIDTYGNEKQKAEWLPQLSTVEKFSSYCLTEPGSGSDAANMKTFAKKDGGDYVINGSKCFISNAGFSDLYVVMCKTGENERSCILVPSDAKGLSFGKPEVKMGWHASPTASITFDNVRVPQSNLISTEGNGFKIAMTALDGGRVNIASTSLGSAAQCLAKTKEYVGQRKQFGKSIDSFQNTQFRIAEMATDLIASRLLVREAAKKIDLNHPNKTLYASMAKIQATEKCYNIVDQCLQLHGGYGYISEYNIERHLRDLRVNRILEGTNEIMRLIVSRQVIKQ</sequence>
<evidence type="ECO:0000256" key="8">
    <source>
        <dbReference type="ARBA" id="ARBA00049552"/>
    </source>
</evidence>